<feature type="region of interest" description="Disordered" evidence="1">
    <location>
        <begin position="1"/>
        <end position="133"/>
    </location>
</feature>
<keyword evidence="3" id="KW-1185">Reference proteome</keyword>
<dbReference type="Proteomes" id="UP001153269">
    <property type="component" value="Unassembled WGS sequence"/>
</dbReference>
<evidence type="ECO:0000313" key="2">
    <source>
        <dbReference type="EMBL" id="CAB1459866.1"/>
    </source>
</evidence>
<protein>
    <submittedName>
        <fullName evidence="2">Uncharacterized protein</fullName>
    </submittedName>
</protein>
<proteinExistence type="predicted"/>
<sequence length="367" mass="40534">MMNRTSRRNRHVENNQELNTLRADYSSKLVGGDPTHPGLSDAVSDERWQRECGPAKAPDSAPAHGAPLGHEGLETRTLNLHGSNERHAERSRWIQEDGGGRTGCRSREAPAPPRAPPALRLRGSSGSEGNRRRMMEAKRRAARLCAPPSLYHTHPPRMDGGASGQHHLHLHLQHLPHRRLPPLPPAEQGPYIWGSSNNKHRCVRGTEREMERESGAGPRVISSSGLSPDFIPGGQMRKSAETPEAVAGEAVEHLWSSVQDVLRPLSSVHCPLSSVHCPLSTVLCPLSSVHCPLSSVQKLLRCFCLKPNTNNYCVKSAHLREAPPPPHHLLAQLRFTVEHQEEEADVLLLQTRPVSRGTFRDVSAEKF</sequence>
<evidence type="ECO:0000256" key="1">
    <source>
        <dbReference type="SAM" id="MobiDB-lite"/>
    </source>
</evidence>
<gene>
    <name evidence="2" type="ORF">PLEPLA_LOCUS47703</name>
</gene>
<feature type="compositionally biased region" description="Basic and acidic residues" evidence="1">
    <location>
        <begin position="83"/>
        <end position="99"/>
    </location>
</feature>
<reference evidence="2" key="1">
    <citation type="submission" date="2020-03" db="EMBL/GenBank/DDBJ databases">
        <authorList>
            <person name="Weist P."/>
        </authorList>
    </citation>
    <scope>NUCLEOTIDE SEQUENCE</scope>
</reference>
<feature type="region of interest" description="Disordered" evidence="1">
    <location>
        <begin position="209"/>
        <end position="231"/>
    </location>
</feature>
<dbReference type="AlphaFoldDB" id="A0A9N7W3Q5"/>
<organism evidence="2 3">
    <name type="scientific">Pleuronectes platessa</name>
    <name type="common">European plaice</name>
    <dbReference type="NCBI Taxonomy" id="8262"/>
    <lineage>
        <taxon>Eukaryota</taxon>
        <taxon>Metazoa</taxon>
        <taxon>Chordata</taxon>
        <taxon>Craniata</taxon>
        <taxon>Vertebrata</taxon>
        <taxon>Euteleostomi</taxon>
        <taxon>Actinopterygii</taxon>
        <taxon>Neopterygii</taxon>
        <taxon>Teleostei</taxon>
        <taxon>Neoteleostei</taxon>
        <taxon>Acanthomorphata</taxon>
        <taxon>Carangaria</taxon>
        <taxon>Pleuronectiformes</taxon>
        <taxon>Pleuronectoidei</taxon>
        <taxon>Pleuronectidae</taxon>
        <taxon>Pleuronectes</taxon>
    </lineage>
</organism>
<name>A0A9N7W3Q5_PLEPL</name>
<evidence type="ECO:0000313" key="3">
    <source>
        <dbReference type="Proteomes" id="UP001153269"/>
    </source>
</evidence>
<dbReference type="EMBL" id="CADEAL010004449">
    <property type="protein sequence ID" value="CAB1459866.1"/>
    <property type="molecule type" value="Genomic_DNA"/>
</dbReference>
<feature type="compositionally biased region" description="Low complexity" evidence="1">
    <location>
        <begin position="117"/>
        <end position="128"/>
    </location>
</feature>
<comment type="caution">
    <text evidence="2">The sequence shown here is derived from an EMBL/GenBank/DDBJ whole genome shotgun (WGS) entry which is preliminary data.</text>
</comment>
<accession>A0A9N7W3Q5</accession>
<feature type="compositionally biased region" description="Basic residues" evidence="1">
    <location>
        <begin position="1"/>
        <end position="10"/>
    </location>
</feature>